<name>A0A1S8YIV4_9GAMM</name>
<comment type="caution">
    <text evidence="1">The sequence shown here is derived from an EMBL/GenBank/DDBJ whole genome shotgun (WGS) entry which is preliminary data.</text>
</comment>
<gene>
    <name evidence="1" type="ORF">BTJ39_17165</name>
</gene>
<dbReference type="AlphaFoldDB" id="A0A1S8YIV4"/>
<proteinExistence type="predicted"/>
<dbReference type="Proteomes" id="UP000190667">
    <property type="component" value="Unassembled WGS sequence"/>
</dbReference>
<evidence type="ECO:0000313" key="1">
    <source>
        <dbReference type="EMBL" id="OON38808.1"/>
    </source>
</evidence>
<keyword evidence="2" id="KW-1185">Reference proteome</keyword>
<accession>A0A1S8YIV4</accession>
<sequence>MRGLDNIETAPPLNLNGKAPPVASENKTWCDVIGRLFSEAYKYGVPDQMVAQAGPALPFSWGDIKLTPTVVWNKGNPGALDVFIGHLEYGHAIGNNGYVLPLEQLGLRLYFNGDCWSKRIVPLQETLIHGDYKVQEFARYGSPSKLAFSGSAKVGVLAELGTTTELEWTKDTANALGTHIATALLSLPGELITSPLIAAQKTIVKPISNWLSPAKVTHSPDAELEEVVVAKPMDCNMKNISSSHSGMVKKGLTTWLKQIIDHSKRAGGAEWAKFSFSFDTNNAWPVVPGVLDIQANFYARYSLVSAYLIAEDKVILDGNLGKFLEAMAPGACDTIRSAIKSCCYEPSEENISHNAGVIASVLERKSSAGEAVEMEAVVVIPAGQNETAAEITRL</sequence>
<protein>
    <submittedName>
        <fullName evidence="1">Uncharacterized protein</fullName>
    </submittedName>
</protein>
<dbReference type="EMBL" id="MRUL01000013">
    <property type="protein sequence ID" value="OON38808.1"/>
    <property type="molecule type" value="Genomic_DNA"/>
</dbReference>
<reference evidence="1 2" key="1">
    <citation type="submission" date="2016-12" db="EMBL/GenBank/DDBJ databases">
        <title>Izhakiella australiana sp. nov. of genus Izhakiella isolated from Australian desert.</title>
        <authorList>
            <person name="Ji M."/>
        </authorList>
    </citation>
    <scope>NUCLEOTIDE SEQUENCE [LARGE SCALE GENOMIC DNA]</scope>
    <source>
        <strain evidence="1 2">D4N98</strain>
    </source>
</reference>
<evidence type="ECO:0000313" key="2">
    <source>
        <dbReference type="Proteomes" id="UP000190667"/>
    </source>
</evidence>
<organism evidence="1 2">
    <name type="scientific">Izhakiella australiensis</name>
    <dbReference type="NCBI Taxonomy" id="1926881"/>
    <lineage>
        <taxon>Bacteria</taxon>
        <taxon>Pseudomonadati</taxon>
        <taxon>Pseudomonadota</taxon>
        <taxon>Gammaproteobacteria</taxon>
        <taxon>Enterobacterales</taxon>
        <taxon>Erwiniaceae</taxon>
        <taxon>Izhakiella</taxon>
    </lineage>
</organism>